<dbReference type="EMBL" id="BTPD01000003">
    <property type="protein sequence ID" value="GMQ28335.1"/>
    <property type="molecule type" value="Genomic_DNA"/>
</dbReference>
<evidence type="ECO:0000313" key="3">
    <source>
        <dbReference type="Proteomes" id="UP001338309"/>
    </source>
</evidence>
<dbReference type="InterPro" id="IPR043714">
    <property type="entry name" value="DUF5655"/>
</dbReference>
<feature type="domain" description="DUF5655" evidence="1">
    <location>
        <begin position="75"/>
        <end position="181"/>
    </location>
</feature>
<gene>
    <name evidence="2" type="ORF">Aconfl_09780</name>
</gene>
<comment type="caution">
    <text evidence="2">The sequence shown here is derived from an EMBL/GenBank/DDBJ whole genome shotgun (WGS) entry which is preliminary data.</text>
</comment>
<evidence type="ECO:0000259" key="1">
    <source>
        <dbReference type="Pfam" id="PF18899"/>
    </source>
</evidence>
<proteinExistence type="predicted"/>
<dbReference type="Pfam" id="PF14117">
    <property type="entry name" value="DUF4287"/>
    <property type="match status" value="1"/>
</dbReference>
<organism evidence="2 3">
    <name type="scientific">Algoriphagus confluentis</name>
    <dbReference type="NCBI Taxonomy" id="1697556"/>
    <lineage>
        <taxon>Bacteria</taxon>
        <taxon>Pseudomonadati</taxon>
        <taxon>Bacteroidota</taxon>
        <taxon>Cytophagia</taxon>
        <taxon>Cytophagales</taxon>
        <taxon>Cyclobacteriaceae</taxon>
        <taxon>Algoriphagus</taxon>
    </lineage>
</organism>
<reference evidence="2 3" key="1">
    <citation type="submission" date="2023-08" db="EMBL/GenBank/DDBJ databases">
        <title>Draft genome sequence of Algoriphagus confluentis.</title>
        <authorList>
            <person name="Takatani N."/>
            <person name="Hosokawa M."/>
            <person name="Sawabe T."/>
        </authorList>
    </citation>
    <scope>NUCLEOTIDE SEQUENCE [LARGE SCALE GENOMIC DNA]</scope>
    <source>
        <strain evidence="2 3">NBRC 111222</strain>
    </source>
</reference>
<dbReference type="Proteomes" id="UP001338309">
    <property type="component" value="Unassembled WGS sequence"/>
</dbReference>
<dbReference type="InterPro" id="IPR025629">
    <property type="entry name" value="DUF4287"/>
</dbReference>
<name>A0ABQ6PMB0_9BACT</name>
<keyword evidence="3" id="KW-1185">Reference proteome</keyword>
<protein>
    <recommendedName>
        <fullName evidence="1">DUF5655 domain-containing protein</fullName>
    </recommendedName>
</protein>
<dbReference type="Pfam" id="PF18899">
    <property type="entry name" value="DUF5655"/>
    <property type="match status" value="1"/>
</dbReference>
<evidence type="ECO:0000313" key="2">
    <source>
        <dbReference type="EMBL" id="GMQ28335.1"/>
    </source>
</evidence>
<accession>A0ABQ6PMB0</accession>
<sequence length="184" mass="20702">MDAATQTMIDNLQKNTGKSLEEWIVLVQKQNLQKHGEILKFLKTEHGFTHGFANLVAHKALKSDAGSAEDSDDLVKKQYTGKEHFWPIFEKLKAEIETFGKDVELAPKNAYVSVKRKKQFAMLIPASKTRFEIGINLKGQAAQGILEAETKSNAMCSHKIILNHEEQFTQEVVDWLKKAYTAAG</sequence>
<dbReference type="RefSeq" id="WP_338223097.1">
    <property type="nucleotide sequence ID" value="NZ_BTPD01000003.1"/>
</dbReference>